<dbReference type="OrthoDB" id="5690717at2"/>
<dbReference type="RefSeq" id="WP_100289435.1">
    <property type="nucleotide sequence ID" value="NZ_PHHA01000026.1"/>
</dbReference>
<name>A0A2M8S0D9_9PAST</name>
<dbReference type="Proteomes" id="UP000229329">
    <property type="component" value="Unassembled WGS sequence"/>
</dbReference>
<dbReference type="AlphaFoldDB" id="A0A2M8S0D9"/>
<gene>
    <name evidence="2" type="ORF">CVP05_10035</name>
</gene>
<evidence type="ECO:0000313" key="2">
    <source>
        <dbReference type="EMBL" id="PJG84607.1"/>
    </source>
</evidence>
<evidence type="ECO:0000256" key="1">
    <source>
        <dbReference type="SAM" id="Phobius"/>
    </source>
</evidence>
<comment type="caution">
    <text evidence="2">The sequence shown here is derived from an EMBL/GenBank/DDBJ whole genome shotgun (WGS) entry which is preliminary data.</text>
</comment>
<reference evidence="2 3" key="1">
    <citation type="submission" date="2017-11" db="EMBL/GenBank/DDBJ databases">
        <title>Reclassification of Bisgaard taxon 7 as Conservatibacter flavescens gen. nov., sp. nov.</title>
        <authorList>
            <person name="Christensen H."/>
        </authorList>
    </citation>
    <scope>NUCLEOTIDE SEQUENCE [LARGE SCALE GENOMIC DNA]</scope>
    <source>
        <strain evidence="2 3">7_4</strain>
    </source>
</reference>
<organism evidence="2 3">
    <name type="scientific">Conservatibacter flavescens</name>
    <dbReference type="NCBI Taxonomy" id="28161"/>
    <lineage>
        <taxon>Bacteria</taxon>
        <taxon>Pseudomonadati</taxon>
        <taxon>Pseudomonadota</taxon>
        <taxon>Gammaproteobacteria</taxon>
        <taxon>Pasteurellales</taxon>
        <taxon>Pasteurellaceae</taxon>
        <taxon>Conservatibacter</taxon>
    </lineage>
</organism>
<accession>A0A2M8S0D9</accession>
<evidence type="ECO:0000313" key="3">
    <source>
        <dbReference type="Proteomes" id="UP000229329"/>
    </source>
</evidence>
<keyword evidence="3" id="KW-1185">Reference proteome</keyword>
<keyword evidence="1" id="KW-0812">Transmembrane</keyword>
<feature type="transmembrane region" description="Helical" evidence="1">
    <location>
        <begin position="12"/>
        <end position="31"/>
    </location>
</feature>
<sequence>MILPLHKGMSLVSLLITLTIFSGLFFVIHQWSATQRKSAVKTYQHYQGVQIAENQLQRQWIGLPCQHTIRQNAIKFEVSCEQTKVTVRFPVGEVVLERRE</sequence>
<protein>
    <recommendedName>
        <fullName evidence="4">DUF5374 domain-containing protein</fullName>
    </recommendedName>
</protein>
<dbReference type="InterPro" id="IPR020511">
    <property type="entry name" value="Uncharacterised_HI0941"/>
</dbReference>
<proteinExistence type="predicted"/>
<keyword evidence="1" id="KW-1133">Transmembrane helix</keyword>
<keyword evidence="1" id="KW-0472">Membrane</keyword>
<evidence type="ECO:0008006" key="4">
    <source>
        <dbReference type="Google" id="ProtNLM"/>
    </source>
</evidence>
<dbReference type="EMBL" id="PHHA01000026">
    <property type="protein sequence ID" value="PJG84607.1"/>
    <property type="molecule type" value="Genomic_DNA"/>
</dbReference>
<dbReference type="Pfam" id="PF17344">
    <property type="entry name" value="DUF5374"/>
    <property type="match status" value="1"/>
</dbReference>